<dbReference type="SMART" id="SM00418">
    <property type="entry name" value="HTH_ARSR"/>
    <property type="match status" value="1"/>
</dbReference>
<comment type="caution">
    <text evidence="2">The sequence shown here is derived from an EMBL/GenBank/DDBJ whole genome shotgun (WGS) entry which is preliminary data.</text>
</comment>
<sequence>MDDATDAEARARARALSSPLRLRVLRLCRFEARTNKELAELLEVNPGTMLHHVRALVDTGFLEAQPERAGARGAREVPYLATGRSWDAPMEDAPQVLLETVRQQLAAADPERVMFGWLGLRLNAENKAELDRRVLALFDDYKDRGPDPDGEAYSLAVITSPEVNPPGR</sequence>
<organism evidence="2 3">
    <name type="scientific">Microbacterium fluvii</name>
    <dbReference type="NCBI Taxonomy" id="415215"/>
    <lineage>
        <taxon>Bacteria</taxon>
        <taxon>Bacillati</taxon>
        <taxon>Actinomycetota</taxon>
        <taxon>Actinomycetes</taxon>
        <taxon>Micrococcales</taxon>
        <taxon>Microbacteriaceae</taxon>
        <taxon>Microbacterium</taxon>
    </lineage>
</organism>
<keyword evidence="3" id="KW-1185">Reference proteome</keyword>
<protein>
    <submittedName>
        <fullName evidence="2">Helix-turn-helix domain-containing protein</fullName>
    </submittedName>
</protein>
<accession>A0ABW2HGT3</accession>
<evidence type="ECO:0000259" key="1">
    <source>
        <dbReference type="SMART" id="SM00418"/>
    </source>
</evidence>
<dbReference type="SUPFAM" id="SSF46785">
    <property type="entry name" value="Winged helix' DNA-binding domain"/>
    <property type="match status" value="1"/>
</dbReference>
<evidence type="ECO:0000313" key="2">
    <source>
        <dbReference type="EMBL" id="MFC7269223.1"/>
    </source>
</evidence>
<dbReference type="InterPro" id="IPR036390">
    <property type="entry name" value="WH_DNA-bd_sf"/>
</dbReference>
<gene>
    <name evidence="2" type="ORF">ACFQRL_09655</name>
</gene>
<name>A0ABW2HGT3_9MICO</name>
<proteinExistence type="predicted"/>
<evidence type="ECO:0000313" key="3">
    <source>
        <dbReference type="Proteomes" id="UP001596507"/>
    </source>
</evidence>
<dbReference type="Proteomes" id="UP001596507">
    <property type="component" value="Unassembled WGS sequence"/>
</dbReference>
<dbReference type="RefSeq" id="WP_262874148.1">
    <property type="nucleotide sequence ID" value="NZ_BAABKW010000012.1"/>
</dbReference>
<dbReference type="InterPro" id="IPR001845">
    <property type="entry name" value="HTH_ArsR_DNA-bd_dom"/>
</dbReference>
<dbReference type="InterPro" id="IPR036388">
    <property type="entry name" value="WH-like_DNA-bd_sf"/>
</dbReference>
<feature type="domain" description="HTH arsR-type" evidence="1">
    <location>
        <begin position="11"/>
        <end position="102"/>
    </location>
</feature>
<dbReference type="Gene3D" id="1.10.10.10">
    <property type="entry name" value="Winged helix-like DNA-binding domain superfamily/Winged helix DNA-binding domain"/>
    <property type="match status" value="1"/>
</dbReference>
<dbReference type="EMBL" id="JBHTBE010000002">
    <property type="protein sequence ID" value="MFC7269223.1"/>
    <property type="molecule type" value="Genomic_DNA"/>
</dbReference>
<dbReference type="Pfam" id="PF12840">
    <property type="entry name" value="HTH_20"/>
    <property type="match status" value="1"/>
</dbReference>
<reference evidence="3" key="1">
    <citation type="journal article" date="2019" name="Int. J. Syst. Evol. Microbiol.">
        <title>The Global Catalogue of Microorganisms (GCM) 10K type strain sequencing project: providing services to taxonomists for standard genome sequencing and annotation.</title>
        <authorList>
            <consortium name="The Broad Institute Genomics Platform"/>
            <consortium name="The Broad Institute Genome Sequencing Center for Infectious Disease"/>
            <person name="Wu L."/>
            <person name="Ma J."/>
        </authorList>
    </citation>
    <scope>NUCLEOTIDE SEQUENCE [LARGE SCALE GENOMIC DNA]</scope>
    <source>
        <strain evidence="3">CGMCC 1.15772</strain>
    </source>
</reference>